<reference evidence="1 2" key="1">
    <citation type="submission" date="2020-08" db="EMBL/GenBank/DDBJ databases">
        <title>Genomic Encyclopedia of Type Strains, Phase IV (KMG-IV): sequencing the most valuable type-strain genomes for metagenomic binning, comparative biology and taxonomic classification.</title>
        <authorList>
            <person name="Goeker M."/>
        </authorList>
    </citation>
    <scope>NUCLEOTIDE SEQUENCE [LARGE SCALE GENOMIC DNA]</scope>
    <source>
        <strain evidence="1 2">DSM 101791</strain>
    </source>
</reference>
<gene>
    <name evidence="1" type="ORF">HNQ09_001921</name>
</gene>
<name>A0A7W8LQ55_9DEIO</name>
<dbReference type="Gene3D" id="3.40.50.1110">
    <property type="entry name" value="SGNH hydrolase"/>
    <property type="match status" value="1"/>
</dbReference>
<organism evidence="1 2">
    <name type="scientific">Deinococcus budaensis</name>
    <dbReference type="NCBI Taxonomy" id="1665626"/>
    <lineage>
        <taxon>Bacteria</taxon>
        <taxon>Thermotogati</taxon>
        <taxon>Deinococcota</taxon>
        <taxon>Deinococci</taxon>
        <taxon>Deinococcales</taxon>
        <taxon>Deinococcaceae</taxon>
        <taxon>Deinococcus</taxon>
    </lineage>
</organism>
<dbReference type="RefSeq" id="WP_184028354.1">
    <property type="nucleotide sequence ID" value="NZ_JACHFN010000006.1"/>
</dbReference>
<comment type="caution">
    <text evidence="1">The sequence shown here is derived from an EMBL/GenBank/DDBJ whole genome shotgun (WGS) entry which is preliminary data.</text>
</comment>
<protein>
    <submittedName>
        <fullName evidence="1">Lysophospholipase L1-like esterase</fullName>
    </submittedName>
</protein>
<keyword evidence="2" id="KW-1185">Reference proteome</keyword>
<accession>A0A7W8LQ55</accession>
<dbReference type="SUPFAM" id="SSF52266">
    <property type="entry name" value="SGNH hydrolase"/>
    <property type="match status" value="1"/>
</dbReference>
<evidence type="ECO:0000313" key="1">
    <source>
        <dbReference type="EMBL" id="MBB5234483.1"/>
    </source>
</evidence>
<dbReference type="Proteomes" id="UP000525389">
    <property type="component" value="Unassembled WGS sequence"/>
</dbReference>
<evidence type="ECO:0000313" key="2">
    <source>
        <dbReference type="Proteomes" id="UP000525389"/>
    </source>
</evidence>
<dbReference type="EMBL" id="JACHFN010000006">
    <property type="protein sequence ID" value="MBB5234483.1"/>
    <property type="molecule type" value="Genomic_DNA"/>
</dbReference>
<proteinExistence type="predicted"/>
<sequence>MSLLKLDPAFRVLLPEGANGGTGEIEYDRPYRLPAMIAGASSAFKISILDPNNPRLGKIVSLAGGDVSLLGAKNGEAEPPYVTVRIYPEFPVAAGQPVAQGEPIEFRGRPHEFPAGSGLWDLADLGSDNRPVLTTPEQKASLVEALAASETIIERYDASTVELAAERGRINALKLDLQISAAGLQGLKVRTLQNATPAATAVRRLVWGLRSRNFKLPLWVDDLGHTHITVARIKDLILSGALSIPSLLTGRVQATELEASRLELPSLTVKPAPASSGIVQGWTSKNGKKIAWIDPSGVFHIRKLGPGVTGYAVWGGTLASQLAPALPLAGVVNLGIAGQTSADVAARWGALDRAATFKATGLSSGVYTLTLLDSDRSPLYSAMPQTQTGRLGGVRGTLRRGSSGQTGLNVNRAAYYGFVPDAGAALELNLAHAWVPDNPHRPRNTILAVGRSDLTGTGDRRVLDGRMVAQNVRTILVSLSGRHERFLVLGLYNTSTETYGAGLEEITQVNAGIASVAGPGYVDARAALCRNADGSWRTDGTPDPAYLEADGLTLNAAGLARLAAHVAAAAQERGMS</sequence>
<dbReference type="InterPro" id="IPR036514">
    <property type="entry name" value="SGNH_hydro_sf"/>
</dbReference>
<dbReference type="AlphaFoldDB" id="A0A7W8LQ55"/>